<dbReference type="InterPro" id="IPR013783">
    <property type="entry name" value="Ig-like_fold"/>
</dbReference>
<protein>
    <recommendedName>
        <fullName evidence="4">Bacterial Ig domain-containing protein</fullName>
    </recommendedName>
</protein>
<accession>A0A178M765</accession>
<dbReference type="RefSeq" id="WP_068504419.1">
    <property type="nucleotide sequence ID" value="NZ_LWQU01000194.1"/>
</dbReference>
<sequence>MTQNRPVALSLLGFAVALAAVGLALSLSAEDERRVEVLPQPVAQMAQPSPERHTVMVEVVRIGERGDTVIAGRADPMADIQVELTGTAIGTVLADSRGEWVFVPTAPIPEGLQVLTLADRAGGPPSRVLTVISSHHGQPARTILVPPNDRLRVLSGSSRQDFAALALERTPTGSVTIAGRAEPGKGVQAWFGKGLAGRTQADPDGDWRLDLANSAEPLVRVETVDAKGKSQVRLDLPVPPPGQIGAPQSITVQGSLGWRVAFPDGRIIDVVDASAAR</sequence>
<keyword evidence="1" id="KW-0732">Signal</keyword>
<name>A0A178M765_9PROT</name>
<comment type="caution">
    <text evidence="2">The sequence shown here is derived from an EMBL/GenBank/DDBJ whole genome shotgun (WGS) entry which is preliminary data.</text>
</comment>
<organism evidence="2 3">
    <name type="scientific">Magnetospirillum moscoviense</name>
    <dbReference type="NCBI Taxonomy" id="1437059"/>
    <lineage>
        <taxon>Bacteria</taxon>
        <taxon>Pseudomonadati</taxon>
        <taxon>Pseudomonadota</taxon>
        <taxon>Alphaproteobacteria</taxon>
        <taxon>Rhodospirillales</taxon>
        <taxon>Rhodospirillaceae</taxon>
        <taxon>Magnetospirillum</taxon>
    </lineage>
</organism>
<dbReference type="Gene3D" id="2.60.40.10">
    <property type="entry name" value="Immunoglobulins"/>
    <property type="match status" value="2"/>
</dbReference>
<evidence type="ECO:0000256" key="1">
    <source>
        <dbReference type="SAM" id="SignalP"/>
    </source>
</evidence>
<dbReference type="EMBL" id="LWQU01000194">
    <property type="protein sequence ID" value="OAN44611.1"/>
    <property type="molecule type" value="Genomic_DNA"/>
</dbReference>
<dbReference type="AlphaFoldDB" id="A0A178M765"/>
<evidence type="ECO:0008006" key="4">
    <source>
        <dbReference type="Google" id="ProtNLM"/>
    </source>
</evidence>
<evidence type="ECO:0000313" key="2">
    <source>
        <dbReference type="EMBL" id="OAN44611.1"/>
    </source>
</evidence>
<reference evidence="2 3" key="1">
    <citation type="submission" date="2016-04" db="EMBL/GenBank/DDBJ databases">
        <title>Draft genome sequence of freshwater magnetotactic bacteria Magnetospirillum marisnigri SP-1 and Magnetospirillum moscoviense BB-1.</title>
        <authorList>
            <person name="Koziaeva V."/>
            <person name="Dziuba M.V."/>
            <person name="Ivanov T.M."/>
            <person name="Kuznetsov B."/>
            <person name="Grouzdev D.S."/>
        </authorList>
    </citation>
    <scope>NUCLEOTIDE SEQUENCE [LARGE SCALE GENOMIC DNA]</scope>
    <source>
        <strain evidence="2 3">BB-1</strain>
    </source>
</reference>
<dbReference type="Proteomes" id="UP000078543">
    <property type="component" value="Unassembled WGS sequence"/>
</dbReference>
<evidence type="ECO:0000313" key="3">
    <source>
        <dbReference type="Proteomes" id="UP000078543"/>
    </source>
</evidence>
<gene>
    <name evidence="2" type="ORF">A6A05_17400</name>
</gene>
<keyword evidence="3" id="KW-1185">Reference proteome</keyword>
<feature type="signal peptide" evidence="1">
    <location>
        <begin position="1"/>
        <end position="19"/>
    </location>
</feature>
<dbReference type="STRING" id="1437059.A6A05_17400"/>
<proteinExistence type="predicted"/>
<dbReference type="OrthoDB" id="370541at2"/>
<feature type="chain" id="PRO_5008091747" description="Bacterial Ig domain-containing protein" evidence="1">
    <location>
        <begin position="20"/>
        <end position="277"/>
    </location>
</feature>